<name>A0A392RXN3_9FABA</name>
<feature type="compositionally biased region" description="Polar residues" evidence="1">
    <location>
        <begin position="19"/>
        <end position="31"/>
    </location>
</feature>
<feature type="compositionally biased region" description="Basic and acidic residues" evidence="1">
    <location>
        <begin position="104"/>
        <end position="113"/>
    </location>
</feature>
<feature type="compositionally biased region" description="Basic and acidic residues" evidence="1">
    <location>
        <begin position="77"/>
        <end position="86"/>
    </location>
</feature>
<dbReference type="Proteomes" id="UP000265520">
    <property type="component" value="Unassembled WGS sequence"/>
</dbReference>
<dbReference type="AlphaFoldDB" id="A0A392RXN3"/>
<sequence>RRPDRRLKSDQHRRGGDSRSPTWRNERNQSGSPPPRRHEDHRPPPKERPQPATKKRGRTNPREDHRSPTSKKGRSTQRLERLDPLRRITTSLPQDLQYGVTRTHPADHSHGTS</sequence>
<protein>
    <submittedName>
        <fullName evidence="2">Uncharacterized protein</fullName>
    </submittedName>
</protein>
<comment type="caution">
    <text evidence="2">The sequence shown here is derived from an EMBL/GenBank/DDBJ whole genome shotgun (WGS) entry which is preliminary data.</text>
</comment>
<evidence type="ECO:0000313" key="3">
    <source>
        <dbReference type="Proteomes" id="UP000265520"/>
    </source>
</evidence>
<keyword evidence="3" id="KW-1185">Reference proteome</keyword>
<feature type="compositionally biased region" description="Basic and acidic residues" evidence="1">
    <location>
        <begin position="1"/>
        <end position="17"/>
    </location>
</feature>
<dbReference type="EMBL" id="LXQA010285398">
    <property type="protein sequence ID" value="MCI40912.1"/>
    <property type="molecule type" value="Genomic_DNA"/>
</dbReference>
<feature type="non-terminal residue" evidence="2">
    <location>
        <position position="1"/>
    </location>
</feature>
<evidence type="ECO:0000313" key="2">
    <source>
        <dbReference type="EMBL" id="MCI40912.1"/>
    </source>
</evidence>
<evidence type="ECO:0000256" key="1">
    <source>
        <dbReference type="SAM" id="MobiDB-lite"/>
    </source>
</evidence>
<proteinExistence type="predicted"/>
<reference evidence="2 3" key="1">
    <citation type="journal article" date="2018" name="Front. Plant Sci.">
        <title>Red Clover (Trifolium pratense) and Zigzag Clover (T. medium) - A Picture of Genomic Similarities and Differences.</title>
        <authorList>
            <person name="Dluhosova J."/>
            <person name="Istvanek J."/>
            <person name="Nedelnik J."/>
            <person name="Repkova J."/>
        </authorList>
    </citation>
    <scope>NUCLEOTIDE SEQUENCE [LARGE SCALE GENOMIC DNA]</scope>
    <source>
        <strain evidence="3">cv. 10/8</strain>
        <tissue evidence="2">Leaf</tissue>
    </source>
</reference>
<feature type="compositionally biased region" description="Basic and acidic residues" evidence="1">
    <location>
        <begin position="36"/>
        <end position="49"/>
    </location>
</feature>
<accession>A0A392RXN3</accession>
<organism evidence="2 3">
    <name type="scientific">Trifolium medium</name>
    <dbReference type="NCBI Taxonomy" id="97028"/>
    <lineage>
        <taxon>Eukaryota</taxon>
        <taxon>Viridiplantae</taxon>
        <taxon>Streptophyta</taxon>
        <taxon>Embryophyta</taxon>
        <taxon>Tracheophyta</taxon>
        <taxon>Spermatophyta</taxon>
        <taxon>Magnoliopsida</taxon>
        <taxon>eudicotyledons</taxon>
        <taxon>Gunneridae</taxon>
        <taxon>Pentapetalae</taxon>
        <taxon>rosids</taxon>
        <taxon>fabids</taxon>
        <taxon>Fabales</taxon>
        <taxon>Fabaceae</taxon>
        <taxon>Papilionoideae</taxon>
        <taxon>50 kb inversion clade</taxon>
        <taxon>NPAAA clade</taxon>
        <taxon>Hologalegina</taxon>
        <taxon>IRL clade</taxon>
        <taxon>Trifolieae</taxon>
        <taxon>Trifolium</taxon>
    </lineage>
</organism>
<feature type="region of interest" description="Disordered" evidence="1">
    <location>
        <begin position="1"/>
        <end position="113"/>
    </location>
</feature>